<evidence type="ECO:0000313" key="2">
    <source>
        <dbReference type="Proteomes" id="UP000019149"/>
    </source>
</evidence>
<sequence>MLFYFSHVVESCLNLCSRYFLAVSWVLEKFGDGANVIILWSIHLDGEDIMRSPQCPVNVGRTRTFVVSLIEDGHCGGRRQCELKSSSRQTESFYLLLDVFDKAPPEENYLLGLGPLHCHHRRPSLAVLVLTDEAAPTSTGAQGVGITTNWWQREVFPYPVSCAHLPSFPHLYPISSPSVIATSSYFLSSLVSKLLQMRRQTVSDSFVAFLDTNQFAIVISFLIKLLFSTFCLDGIEWSPFLTGIGAFDGRREWREQVDSICFIACQFEGKHWSR</sequence>
<comment type="caution">
    <text evidence="1">The sequence shown here is derived from an EMBL/GenBank/DDBJ whole genome shotgun (WGS) entry which is preliminary data.</text>
</comment>
<organism evidence="1 2">
    <name type="scientific">Echinococcus granulosus</name>
    <name type="common">Hydatid tapeworm</name>
    <dbReference type="NCBI Taxonomy" id="6210"/>
    <lineage>
        <taxon>Eukaryota</taxon>
        <taxon>Metazoa</taxon>
        <taxon>Spiralia</taxon>
        <taxon>Lophotrochozoa</taxon>
        <taxon>Platyhelminthes</taxon>
        <taxon>Cestoda</taxon>
        <taxon>Eucestoda</taxon>
        <taxon>Cyclophyllidea</taxon>
        <taxon>Taeniidae</taxon>
        <taxon>Echinococcus</taxon>
        <taxon>Echinococcus granulosus group</taxon>
    </lineage>
</organism>
<dbReference type="Proteomes" id="UP000019149">
    <property type="component" value="Unassembled WGS sequence"/>
</dbReference>
<dbReference type="EMBL" id="APAU02000198">
    <property type="protein sequence ID" value="EUB54943.1"/>
    <property type="molecule type" value="Genomic_DNA"/>
</dbReference>
<reference evidence="1 2" key="1">
    <citation type="journal article" date="2013" name="Nat. Genet.">
        <title>The genome of the hydatid tapeworm Echinococcus granulosus.</title>
        <authorList>
            <person name="Zheng H."/>
            <person name="Zhang W."/>
            <person name="Zhang L."/>
            <person name="Zhang Z."/>
            <person name="Li J."/>
            <person name="Lu G."/>
            <person name="Zhu Y."/>
            <person name="Wang Y."/>
            <person name="Huang Y."/>
            <person name="Liu J."/>
            <person name="Kang H."/>
            <person name="Chen J."/>
            <person name="Wang L."/>
            <person name="Chen A."/>
            <person name="Yu S."/>
            <person name="Gao Z."/>
            <person name="Jin L."/>
            <person name="Gu W."/>
            <person name="Wang Z."/>
            <person name="Zhao L."/>
            <person name="Shi B."/>
            <person name="Wen H."/>
            <person name="Lin R."/>
            <person name="Jones M.K."/>
            <person name="Brejova B."/>
            <person name="Vinar T."/>
            <person name="Zhao G."/>
            <person name="McManus D.P."/>
            <person name="Chen Z."/>
            <person name="Zhou Y."/>
            <person name="Wang S."/>
        </authorList>
    </citation>
    <scope>NUCLEOTIDE SEQUENCE [LARGE SCALE GENOMIC DNA]</scope>
</reference>
<dbReference type="GeneID" id="36345916"/>
<dbReference type="KEGG" id="egl:EGR_10201"/>
<keyword evidence="2" id="KW-1185">Reference proteome</keyword>
<protein>
    <submittedName>
        <fullName evidence="1">Uncharacterized protein</fullName>
    </submittedName>
</protein>
<accession>W6U1N2</accession>
<dbReference type="AlphaFoldDB" id="W6U1N2"/>
<name>W6U1N2_ECHGR</name>
<proteinExistence type="predicted"/>
<evidence type="ECO:0000313" key="1">
    <source>
        <dbReference type="EMBL" id="EUB54943.1"/>
    </source>
</evidence>
<gene>
    <name evidence="1" type="ORF">EGR_10201</name>
</gene>
<dbReference type="CTD" id="36345916"/>
<dbReference type="RefSeq" id="XP_024346139.1">
    <property type="nucleotide sequence ID" value="XM_024499450.1"/>
</dbReference>